<evidence type="ECO:0000313" key="4">
    <source>
        <dbReference type="Proteomes" id="UP000827549"/>
    </source>
</evidence>
<feature type="compositionally biased region" description="Basic and acidic residues" evidence="1">
    <location>
        <begin position="300"/>
        <end position="316"/>
    </location>
</feature>
<feature type="region of interest" description="Disordered" evidence="1">
    <location>
        <begin position="553"/>
        <end position="572"/>
    </location>
</feature>
<feature type="compositionally biased region" description="Polar residues" evidence="1">
    <location>
        <begin position="401"/>
        <end position="421"/>
    </location>
</feature>
<feature type="compositionally biased region" description="Low complexity" evidence="1">
    <location>
        <begin position="89"/>
        <end position="124"/>
    </location>
</feature>
<dbReference type="PANTHER" id="PTHR12673">
    <property type="entry name" value="FACIOGENITAL DYSPLASIA PROTEIN"/>
    <property type="match status" value="1"/>
</dbReference>
<dbReference type="AlphaFoldDB" id="A0AAF1BGR6"/>
<dbReference type="RefSeq" id="XP_062625244.1">
    <property type="nucleotide sequence ID" value="XM_062769260.1"/>
</dbReference>
<dbReference type="GeneID" id="87805993"/>
<accession>A0AAF1BGR6</accession>
<dbReference type="SMART" id="SM00325">
    <property type="entry name" value="RhoGEF"/>
    <property type="match status" value="1"/>
</dbReference>
<reference evidence="3" key="1">
    <citation type="submission" date="2023-10" db="EMBL/GenBank/DDBJ databases">
        <authorList>
            <person name="Noh H."/>
        </authorList>
    </citation>
    <scope>NUCLEOTIDE SEQUENCE</scope>
    <source>
        <strain evidence="3">DUCC4014</strain>
    </source>
</reference>
<dbReference type="InterPro" id="IPR000219">
    <property type="entry name" value="DH_dom"/>
</dbReference>
<feature type="domain" description="DH" evidence="2">
    <location>
        <begin position="698"/>
        <end position="884"/>
    </location>
</feature>
<evidence type="ECO:0000256" key="1">
    <source>
        <dbReference type="SAM" id="MobiDB-lite"/>
    </source>
</evidence>
<dbReference type="PANTHER" id="PTHR12673:SF159">
    <property type="entry name" value="LD03170P"/>
    <property type="match status" value="1"/>
</dbReference>
<keyword evidence="4" id="KW-1185">Reference proteome</keyword>
<feature type="compositionally biased region" description="Basic and acidic residues" evidence="1">
    <location>
        <begin position="332"/>
        <end position="361"/>
    </location>
</feature>
<dbReference type="InterPro" id="IPR035899">
    <property type="entry name" value="DBL_dom_sf"/>
</dbReference>
<feature type="region of interest" description="Disordered" evidence="1">
    <location>
        <begin position="166"/>
        <end position="379"/>
    </location>
</feature>
<dbReference type="Gene3D" id="1.20.900.10">
    <property type="entry name" value="Dbl homology (DH) domain"/>
    <property type="match status" value="1"/>
</dbReference>
<feature type="region of interest" description="Disordered" evidence="1">
    <location>
        <begin position="89"/>
        <end position="131"/>
    </location>
</feature>
<feature type="compositionally biased region" description="Polar residues" evidence="1">
    <location>
        <begin position="1017"/>
        <end position="1027"/>
    </location>
</feature>
<feature type="compositionally biased region" description="Low complexity" evidence="1">
    <location>
        <begin position="957"/>
        <end position="966"/>
    </location>
</feature>
<feature type="region of interest" description="Disordered" evidence="1">
    <location>
        <begin position="503"/>
        <end position="530"/>
    </location>
</feature>
<feature type="compositionally biased region" description="Polar residues" evidence="1">
    <location>
        <begin position="166"/>
        <end position="180"/>
    </location>
</feature>
<dbReference type="Pfam" id="PF00621">
    <property type="entry name" value="RhoGEF"/>
    <property type="match status" value="1"/>
</dbReference>
<feature type="region of interest" description="Disordered" evidence="1">
    <location>
        <begin position="933"/>
        <end position="1033"/>
    </location>
</feature>
<feature type="compositionally biased region" description="Polar residues" evidence="1">
    <location>
        <begin position="428"/>
        <end position="440"/>
    </location>
</feature>
<feature type="compositionally biased region" description="Polar residues" evidence="1">
    <location>
        <begin position="967"/>
        <end position="983"/>
    </location>
</feature>
<dbReference type="Proteomes" id="UP000827549">
    <property type="component" value="Chromosome 2"/>
</dbReference>
<feature type="region of interest" description="Disordered" evidence="1">
    <location>
        <begin position="1"/>
        <end position="33"/>
    </location>
</feature>
<organism evidence="3 4">
    <name type="scientific">Vanrija pseudolonga</name>
    <dbReference type="NCBI Taxonomy" id="143232"/>
    <lineage>
        <taxon>Eukaryota</taxon>
        <taxon>Fungi</taxon>
        <taxon>Dikarya</taxon>
        <taxon>Basidiomycota</taxon>
        <taxon>Agaricomycotina</taxon>
        <taxon>Tremellomycetes</taxon>
        <taxon>Trichosporonales</taxon>
        <taxon>Trichosporonaceae</taxon>
        <taxon>Vanrija</taxon>
    </lineage>
</organism>
<dbReference type="EMBL" id="CP086715">
    <property type="protein sequence ID" value="WOO79212.1"/>
    <property type="molecule type" value="Genomic_DNA"/>
</dbReference>
<evidence type="ECO:0000313" key="3">
    <source>
        <dbReference type="EMBL" id="WOO79212.1"/>
    </source>
</evidence>
<feature type="compositionally biased region" description="Polar residues" evidence="1">
    <location>
        <begin position="503"/>
        <end position="516"/>
    </location>
</feature>
<dbReference type="GO" id="GO:0005737">
    <property type="term" value="C:cytoplasm"/>
    <property type="evidence" value="ECO:0007669"/>
    <property type="project" value="TreeGrafter"/>
</dbReference>
<feature type="region of interest" description="Disordered" evidence="1">
    <location>
        <begin position="615"/>
        <end position="668"/>
    </location>
</feature>
<dbReference type="SUPFAM" id="SSF48065">
    <property type="entry name" value="DBL homology domain (DH-domain)"/>
    <property type="match status" value="1"/>
</dbReference>
<sequence length="1182" mass="127719">MMLRRNQRTSPVTPPMTLPHGPKAFALNESGKGPVDYPDKVAALIRSDWPSAQPLDSDPEPTTPELEVPKTALALHSICRGGSAAGAALAAAAPVAAGTTPTRPPRSSARAPLPRLTTSPSLPLHHPVPVNLGASRQTSSLYFSTLSSPDSALLSDICSDSEQSTTYHSTAFSHDNNGGSDSPAPPWPRRQSESSSPTTAWPSPPSLYSPSATSANDSMTLASPPPPLPPTLPPRTITCTTDGEDEGPTRTLWTQSVSRSKKMLRSKDSASSSSSRRRVNSAPPSPTTPAQTAFPGPRPDSPDFARSSSDHTHSSIEPRSSLEQLSSVERFSITDRSLDRHSLDRRSSYDRQSSVERRRSSVESTQSGPSIRVSENRRGVPRLSFANGVSSLLGPPLPSFDHNTPTTAGSARTITDSTPTSPRHLDGSLSSPTASEQSPISRKRRLNAIRGLVKTLNFEQPWSIVEKSDASGSDSVYWAQGGEPPQLSRLSLGHKFQAADLSSITPSNDSTVSLPPSQLPDAESDNRLRRTRKFSRSMVNVVENRDLDASNPAGWPVRPLSRGPEQWTERPISPPMGLAPLEKVKSLAAAAVAAASTQASPPRIVQRVNSVALKKKPSTTRLNAPAVPRQPPRPSRQRKESFAVAHSGYSKSLRPTTPLPFDDEDSAPSWRESLANDGVYKKIFESFDGPNEINRQEVMWELCETEAAFVRSCRDVLRLFVTPLRTPHGDWMSGVPPGACKLFESLEMITQTHADISTSLHRLRRRSNEILDVGDFVNQFGLWVARLACHEPYLVLFNPICQLIEESSRDDSSTFGEFLRMQTRDKALGSLSLGSMLLKPVQRLTKYPLFLKRLLDATPSSHPAHEAVVHLIDTTEVILATLQDTKGRSDDFQQLTALEATLDGLPAGFVLATHGRRLIDRSQVVRIFKDSAPTTPSLSRAGSVRSLRQTFGGGGSSAAPRASDSSTHTASSGHLETPSQGLWSTTPSSVASSIRSPSVRSSSRATSPIQQKDRPLTSVSRSPSFTSIMEKPISPPRSFGSIRKIRGEDALTLLVFNDMVLLAAPVSERPGFFRYKARKAEPVRFRVVAAADGGLGTVDDVREVSGWGNYSQAFALAVQAPSGRSTVATYALAPSSTLPRRAQRSPSLSAQLLETIEQVVGYIKATRSPASSTHTTDVDDDE</sequence>
<feature type="compositionally biased region" description="Polar residues" evidence="1">
    <location>
        <begin position="208"/>
        <end position="219"/>
    </location>
</feature>
<evidence type="ECO:0000259" key="2">
    <source>
        <dbReference type="SMART" id="SM00325"/>
    </source>
</evidence>
<gene>
    <name evidence="3" type="primary">myoM_1</name>
    <name evidence="3" type="ORF">LOC62_02G002746</name>
</gene>
<protein>
    <submittedName>
        <fullName evidence="3">Myosin-M heavy chain</fullName>
    </submittedName>
</protein>
<feature type="compositionally biased region" description="Pro residues" evidence="1">
    <location>
        <begin position="223"/>
        <end position="233"/>
    </location>
</feature>
<feature type="region of interest" description="Disordered" evidence="1">
    <location>
        <begin position="395"/>
        <end position="442"/>
    </location>
</feature>
<dbReference type="InterPro" id="IPR051092">
    <property type="entry name" value="FYVE_RhoGEF_PH"/>
</dbReference>
<name>A0AAF1BGR6_9TREE</name>
<feature type="compositionally biased region" description="Low complexity" evidence="1">
    <location>
        <begin position="984"/>
        <end position="1009"/>
    </location>
</feature>
<dbReference type="GO" id="GO:0005085">
    <property type="term" value="F:guanyl-nucleotide exchange factor activity"/>
    <property type="evidence" value="ECO:0007669"/>
    <property type="project" value="InterPro"/>
</dbReference>
<feature type="compositionally biased region" description="Polar residues" evidence="1">
    <location>
        <begin position="317"/>
        <end position="329"/>
    </location>
</feature>
<proteinExistence type="predicted"/>